<dbReference type="GO" id="GO:0003735">
    <property type="term" value="F:structural constituent of ribosome"/>
    <property type="evidence" value="ECO:0007669"/>
    <property type="project" value="EnsemblFungi"/>
</dbReference>
<dbReference type="STRING" id="1071381.G8C0B2"/>
<proteinExistence type="predicted"/>
<gene>
    <name evidence="2" type="primary">TPHA0M00520</name>
    <name evidence="2" type="ordered locus">TPHA_0M00520</name>
</gene>
<name>G8C0B2_TETPH</name>
<dbReference type="OrthoDB" id="18529at2759"/>
<protein>
    <recommendedName>
        <fullName evidence="1">Large ribosomal subunit protein mL59 domain-containing protein</fullName>
    </recommendedName>
</protein>
<dbReference type="GeneID" id="11531928"/>
<keyword evidence="3" id="KW-1185">Reference proteome</keyword>
<feature type="domain" description="Large ribosomal subunit protein mL59" evidence="1">
    <location>
        <begin position="16"/>
        <end position="137"/>
    </location>
</feature>
<dbReference type="EMBL" id="HE612868">
    <property type="protein sequence ID" value="CCE65627.1"/>
    <property type="molecule type" value="Genomic_DNA"/>
</dbReference>
<dbReference type="HOGENOM" id="CLU_076154_2_0_1"/>
<dbReference type="OMA" id="KGHKHEL"/>
<accession>G8C0B2</accession>
<organism evidence="2 3">
    <name type="scientific">Tetrapisispora phaffii (strain ATCC 24235 / CBS 4417 / NBRC 1672 / NRRL Y-8282 / UCD 70-5)</name>
    <name type="common">Yeast</name>
    <name type="synonym">Fabospora phaffii</name>
    <dbReference type="NCBI Taxonomy" id="1071381"/>
    <lineage>
        <taxon>Eukaryota</taxon>
        <taxon>Fungi</taxon>
        <taxon>Dikarya</taxon>
        <taxon>Ascomycota</taxon>
        <taxon>Saccharomycotina</taxon>
        <taxon>Saccharomycetes</taxon>
        <taxon>Saccharomycetales</taxon>
        <taxon>Saccharomycetaceae</taxon>
        <taxon>Tetrapisispora</taxon>
    </lineage>
</organism>
<evidence type="ECO:0000313" key="3">
    <source>
        <dbReference type="Proteomes" id="UP000005666"/>
    </source>
</evidence>
<dbReference type="AlphaFoldDB" id="G8C0B2"/>
<evidence type="ECO:0000313" key="2">
    <source>
        <dbReference type="EMBL" id="CCE65627.1"/>
    </source>
</evidence>
<dbReference type="RefSeq" id="XP_003688061.1">
    <property type="nucleotide sequence ID" value="XM_003688013.1"/>
</dbReference>
<dbReference type="KEGG" id="tpf:TPHA_0M00520"/>
<sequence length="157" mass="18590">MSVNSNVKLFELLPKQLKNFFKKYPPSVKYADRPVSTHSLEANPFYANKHPVTGRYHDPKFSLRRMSVLYKTAYLYGVHTFLPPMKKKFFEDKYENKKFMRGVLNPKGHKHELLREGKLAKMEEAIKNADNYIIEAKGSKYAKKLEKRRAEKQKSWF</sequence>
<dbReference type="Pfam" id="PF18126">
    <property type="entry name" value="Mitoc_mL59"/>
    <property type="match status" value="1"/>
</dbReference>
<dbReference type="InterPro" id="IPR040922">
    <property type="entry name" value="Ribosomal_mL59_dom"/>
</dbReference>
<dbReference type="eggNOG" id="ENOG502RZ2K">
    <property type="taxonomic scope" value="Eukaryota"/>
</dbReference>
<dbReference type="GO" id="GO:0005762">
    <property type="term" value="C:mitochondrial large ribosomal subunit"/>
    <property type="evidence" value="ECO:0007669"/>
    <property type="project" value="EnsemblFungi"/>
</dbReference>
<reference evidence="2 3" key="1">
    <citation type="journal article" date="2011" name="Proc. Natl. Acad. Sci. U.S.A.">
        <title>Evolutionary erosion of yeast sex chromosomes by mating-type switching accidents.</title>
        <authorList>
            <person name="Gordon J.L."/>
            <person name="Armisen D."/>
            <person name="Proux-Wera E."/>
            <person name="Oheigeartaigh S.S."/>
            <person name="Byrne K.P."/>
            <person name="Wolfe K.H."/>
        </authorList>
    </citation>
    <scope>NUCLEOTIDE SEQUENCE [LARGE SCALE GENOMIC DNA]</scope>
    <source>
        <strain evidence="3">ATCC 24235 / CBS 4417 / NBRC 1672 / NRRL Y-8282 / UCD 70-5</strain>
    </source>
</reference>
<dbReference type="PANTHER" id="PTHR28041:SF1">
    <property type="entry name" value="LARGE RIBOSOMAL SUBUNIT PROTEIN ML59"/>
    <property type="match status" value="1"/>
</dbReference>
<dbReference type="InterPro" id="IPR037507">
    <property type="entry name" value="Ribosomal_mL59"/>
</dbReference>
<dbReference type="Proteomes" id="UP000005666">
    <property type="component" value="Chromosome 13"/>
</dbReference>
<dbReference type="PANTHER" id="PTHR28041">
    <property type="entry name" value="54S RIBOSOMAL PROTEIN L25, MITOCHONDRIAL"/>
    <property type="match status" value="1"/>
</dbReference>
<evidence type="ECO:0000259" key="1">
    <source>
        <dbReference type="Pfam" id="PF18126"/>
    </source>
</evidence>